<keyword evidence="1" id="KW-0732">Signal</keyword>
<dbReference type="Pfam" id="PF07596">
    <property type="entry name" value="SBP_bac_10"/>
    <property type="match status" value="1"/>
</dbReference>
<feature type="domain" description="DUF1559" evidence="2">
    <location>
        <begin position="567"/>
        <end position="712"/>
    </location>
</feature>
<protein>
    <recommendedName>
        <fullName evidence="2">DUF1559 domain-containing protein</fullName>
    </recommendedName>
</protein>
<organism evidence="3 4">
    <name type="scientific">Limnoglobus roseus</name>
    <dbReference type="NCBI Taxonomy" id="2598579"/>
    <lineage>
        <taxon>Bacteria</taxon>
        <taxon>Pseudomonadati</taxon>
        <taxon>Planctomycetota</taxon>
        <taxon>Planctomycetia</taxon>
        <taxon>Gemmatales</taxon>
        <taxon>Gemmataceae</taxon>
        <taxon>Limnoglobus</taxon>
    </lineage>
</organism>
<dbReference type="EMBL" id="CP042425">
    <property type="protein sequence ID" value="QEL19660.1"/>
    <property type="molecule type" value="Genomic_DNA"/>
</dbReference>
<evidence type="ECO:0000259" key="2">
    <source>
        <dbReference type="Pfam" id="PF07596"/>
    </source>
</evidence>
<dbReference type="Proteomes" id="UP000324974">
    <property type="component" value="Chromosome"/>
</dbReference>
<proteinExistence type="predicted"/>
<gene>
    <name evidence="3" type="ORF">PX52LOC_06737</name>
</gene>
<feature type="signal peptide" evidence="1">
    <location>
        <begin position="1"/>
        <end position="24"/>
    </location>
</feature>
<feature type="chain" id="PRO_5022665941" description="DUF1559 domain-containing protein" evidence="1">
    <location>
        <begin position="25"/>
        <end position="1103"/>
    </location>
</feature>
<dbReference type="PANTHER" id="PTHR30093:SF2">
    <property type="entry name" value="TYPE II SECRETION SYSTEM PROTEIN H"/>
    <property type="match status" value="1"/>
</dbReference>
<dbReference type="KEGG" id="lrs:PX52LOC_06737"/>
<evidence type="ECO:0000313" key="4">
    <source>
        <dbReference type="Proteomes" id="UP000324974"/>
    </source>
</evidence>
<dbReference type="InterPro" id="IPR011453">
    <property type="entry name" value="DUF1559"/>
</dbReference>
<dbReference type="RefSeq" id="WP_149114026.1">
    <property type="nucleotide sequence ID" value="NZ_CP042425.1"/>
</dbReference>
<keyword evidence="4" id="KW-1185">Reference proteome</keyword>
<sequence>MSSTLGRTFAAACFAILSLSSATAQQPAGKPTSWTLDEAMQELRYAPDDVYLQYVAAQLARREGKFDQFSGLIGRQARNPNSGRGRSTDLFGTFTGALAVQESLQLDTMLGPPPGAAPPGVDKPSVKVSTLTGPTVQSHPWEKLLGAKKPDVGPFPNCVPPDFYLAEFKSVGKLTEATTVGTVYSGHVFVQMLGQSWSELTMERIKAQLGLLNLPATVIDRFGVEGVAVTGSDLFLSEGSDVTVLVRGPNVVAAADAISKMGSAKLRREDSTHVGIAYSRQWSEDGRVNAFVASPSVDLHVRGNSLPAFRRVLEAIAGKTADGTPAKRLSETAEFRYVRSLMPRGVPEEDGFLYLSDAFIRNTVGPQLKLTERRRMLVYNHLRMIGHACLMFRTEFGRPPTSLQELADKQCAPGVFGQGLLTHPDGGTYSLSPDGTSGVCSRYGSAAALTPCLERLPTEVTAQEAEEYKRFVKEYEQYWRTYFDPIAVRVQVAPEQLRLETLVLPLIDNSIYTEMARALGGKPIAFDTLPTAKSCIGSLFFQLNKDPYLAKLAPAAGPKKPTLEGAMVASNNLKQIGLAMHNYHDATTALPPAAITDAKGKALLSWRVAILPYIEQQPLYQQFKLDEPWDSVHNLKLVEKMPAVYQGLSKALNKQGKTQIKAVTGKDTLFPPGGKGVKFSDVTDGLSNTILAVTAAEAEAVEWTKPDDWAFDAKSPTRGLTQEGRNAVLVLISDGSTRTIPLTTAEKDWVALFTRAGGEVVEADNLPDARPGNFSIFDMPFPDEFLSEIDTANVRRFLADGIGDQVGVHMFDESRLLDFDFAGVLGGSTNNSLGLGGRDRLGIGMLVQFFIRPTAVSIPVKDAKLVDEMLDAMDRWTVEAMGKAEGQSRGFLPITPEFYRVKFPTPHTIRCSTVKFFGFKIRYFWGRIGNGLYVANRPFVLEDIATAHAVAEKAGGAKAADGPKGNAMLRIRPENWNRVLPGYRLGWAENDRAACQANFSLLTSVGRGWNDRGATDEKLLARVAQVYGTRPHCPEGGRYTLTPDGRDCACSVHGSRMNPLQPAEPTSASASGKWMANLSGVIATLTFQDDGLHAVVISGRKKP</sequence>
<name>A0A5C1AL37_9BACT</name>
<dbReference type="PANTHER" id="PTHR30093">
    <property type="entry name" value="GENERAL SECRETION PATHWAY PROTEIN G"/>
    <property type="match status" value="1"/>
</dbReference>
<dbReference type="OrthoDB" id="219532at2"/>
<accession>A0A5C1AL37</accession>
<reference evidence="4" key="1">
    <citation type="submission" date="2019-08" db="EMBL/GenBank/DDBJ databases">
        <title>Limnoglobus roseus gen. nov., sp. nov., a novel freshwater planctomycete with a giant genome from the family Gemmataceae.</title>
        <authorList>
            <person name="Kulichevskaya I.S."/>
            <person name="Naumoff D.G."/>
            <person name="Miroshnikov K."/>
            <person name="Ivanova A."/>
            <person name="Philippov D.A."/>
            <person name="Hakobyan A."/>
            <person name="Rijpstra I.C."/>
            <person name="Sinninghe Damste J.S."/>
            <person name="Liesack W."/>
            <person name="Dedysh S.N."/>
        </authorList>
    </citation>
    <scope>NUCLEOTIDE SEQUENCE [LARGE SCALE GENOMIC DNA]</scope>
    <source>
        <strain evidence="4">PX52</strain>
    </source>
</reference>
<dbReference type="AlphaFoldDB" id="A0A5C1AL37"/>
<evidence type="ECO:0000256" key="1">
    <source>
        <dbReference type="SAM" id="SignalP"/>
    </source>
</evidence>
<evidence type="ECO:0000313" key="3">
    <source>
        <dbReference type="EMBL" id="QEL19660.1"/>
    </source>
</evidence>